<comment type="cofactor">
    <cofactor evidence="1">
        <name>Zn(2+)</name>
        <dbReference type="ChEBI" id="CHEBI:29105"/>
    </cofactor>
</comment>
<dbReference type="GO" id="GO:0016491">
    <property type="term" value="F:oxidoreductase activity"/>
    <property type="evidence" value="ECO:0007669"/>
    <property type="project" value="UniProtKB-KW"/>
</dbReference>
<gene>
    <name evidence="8" type="primary">gutB</name>
    <name evidence="8" type="ORF">Rhe02_02640</name>
</gene>
<dbReference type="InterPro" id="IPR013154">
    <property type="entry name" value="ADH-like_N"/>
</dbReference>
<sequence>MGQGRWAHLVGEGHRQKVHHLALGRDPPAQEPLPRLMFSPAGTLVRMLVARLHGARDLRLGDEAMPVATAGQSLVRVTAVGVCGSDLHWYADGGIGEAKLGERPLVIGHEFAGVIEGGPRHGERVAVDPNIACEACALCWQGNPNLCPQVEFAGNLTCDGGLREYVVWPTALLVPLPDAVSDVDGALLEPLGVAVHALDLGRLRIGGSAAVIGCGPIGLMLIQALRSAGAAFIVAADPLPHRRTAAQQAGADEVWDPAVWRGETGGLGVDVAFEVGGTDAAVELALRAARPGARVVLVGIPGDDRTAFPAGLARRKGLTLVMSRRMKDVYPRTVSMVVRGAVDLASLVTDRFALGEAPAAFEAALSRSGLKTMIC</sequence>
<evidence type="ECO:0000259" key="7">
    <source>
        <dbReference type="Pfam" id="PF08240"/>
    </source>
</evidence>
<dbReference type="Gene3D" id="3.90.180.10">
    <property type="entry name" value="Medium-chain alcohol dehydrogenases, catalytic domain"/>
    <property type="match status" value="1"/>
</dbReference>
<feature type="domain" description="Alcohol dehydrogenase-like C-terminal" evidence="6">
    <location>
        <begin position="216"/>
        <end position="336"/>
    </location>
</feature>
<evidence type="ECO:0000256" key="3">
    <source>
        <dbReference type="ARBA" id="ARBA00022723"/>
    </source>
</evidence>
<organism evidence="8 9">
    <name type="scientific">Rhizocola hellebori</name>
    <dbReference type="NCBI Taxonomy" id="1392758"/>
    <lineage>
        <taxon>Bacteria</taxon>
        <taxon>Bacillati</taxon>
        <taxon>Actinomycetota</taxon>
        <taxon>Actinomycetes</taxon>
        <taxon>Micromonosporales</taxon>
        <taxon>Micromonosporaceae</taxon>
        <taxon>Rhizocola</taxon>
    </lineage>
</organism>
<dbReference type="Pfam" id="PF08240">
    <property type="entry name" value="ADH_N"/>
    <property type="match status" value="1"/>
</dbReference>
<evidence type="ECO:0000256" key="5">
    <source>
        <dbReference type="ARBA" id="ARBA00023002"/>
    </source>
</evidence>
<reference evidence="8" key="1">
    <citation type="submission" date="2021-01" db="EMBL/GenBank/DDBJ databases">
        <title>Whole genome shotgun sequence of Rhizocola hellebori NBRC 109834.</title>
        <authorList>
            <person name="Komaki H."/>
            <person name="Tamura T."/>
        </authorList>
    </citation>
    <scope>NUCLEOTIDE SEQUENCE</scope>
    <source>
        <strain evidence="8">NBRC 109834</strain>
    </source>
</reference>
<proteinExistence type="inferred from homology"/>
<evidence type="ECO:0000256" key="2">
    <source>
        <dbReference type="ARBA" id="ARBA00008072"/>
    </source>
</evidence>
<evidence type="ECO:0000313" key="8">
    <source>
        <dbReference type="EMBL" id="GIH02197.1"/>
    </source>
</evidence>
<dbReference type="PANTHER" id="PTHR43161:SF9">
    <property type="entry name" value="SORBITOL DEHYDROGENASE"/>
    <property type="match status" value="1"/>
</dbReference>
<comment type="caution">
    <text evidence="8">The sequence shown here is derived from an EMBL/GenBank/DDBJ whole genome shotgun (WGS) entry which is preliminary data.</text>
</comment>
<evidence type="ECO:0000313" key="9">
    <source>
        <dbReference type="Proteomes" id="UP000612899"/>
    </source>
</evidence>
<keyword evidence="5" id="KW-0560">Oxidoreductase</keyword>
<dbReference type="InterPro" id="IPR013149">
    <property type="entry name" value="ADH-like_C"/>
</dbReference>
<evidence type="ECO:0000256" key="1">
    <source>
        <dbReference type="ARBA" id="ARBA00001947"/>
    </source>
</evidence>
<dbReference type="AlphaFoldDB" id="A0A8J3Q2H9"/>
<keyword evidence="4" id="KW-0862">Zinc</keyword>
<dbReference type="Proteomes" id="UP000612899">
    <property type="component" value="Unassembled WGS sequence"/>
</dbReference>
<dbReference type="InterPro" id="IPR011032">
    <property type="entry name" value="GroES-like_sf"/>
</dbReference>
<dbReference type="InterPro" id="IPR036291">
    <property type="entry name" value="NAD(P)-bd_dom_sf"/>
</dbReference>
<dbReference type="SUPFAM" id="SSF50129">
    <property type="entry name" value="GroES-like"/>
    <property type="match status" value="1"/>
</dbReference>
<dbReference type="Pfam" id="PF00107">
    <property type="entry name" value="ADH_zinc_N"/>
    <property type="match status" value="1"/>
</dbReference>
<name>A0A8J3Q2H9_9ACTN</name>
<evidence type="ECO:0000256" key="4">
    <source>
        <dbReference type="ARBA" id="ARBA00022833"/>
    </source>
</evidence>
<dbReference type="SUPFAM" id="SSF51735">
    <property type="entry name" value="NAD(P)-binding Rossmann-fold domains"/>
    <property type="match status" value="1"/>
</dbReference>
<dbReference type="GO" id="GO:0046872">
    <property type="term" value="F:metal ion binding"/>
    <property type="evidence" value="ECO:0007669"/>
    <property type="project" value="UniProtKB-KW"/>
</dbReference>
<dbReference type="EMBL" id="BONY01000001">
    <property type="protein sequence ID" value="GIH02197.1"/>
    <property type="molecule type" value="Genomic_DNA"/>
</dbReference>
<dbReference type="Gene3D" id="3.40.50.720">
    <property type="entry name" value="NAD(P)-binding Rossmann-like Domain"/>
    <property type="match status" value="1"/>
</dbReference>
<feature type="domain" description="Alcohol dehydrogenase-like N-terminal" evidence="7">
    <location>
        <begin position="70"/>
        <end position="178"/>
    </location>
</feature>
<keyword evidence="9" id="KW-1185">Reference proteome</keyword>
<keyword evidence="3" id="KW-0479">Metal-binding</keyword>
<comment type="similarity">
    <text evidence="2">Belongs to the zinc-containing alcohol dehydrogenase family.</text>
</comment>
<dbReference type="PANTHER" id="PTHR43161">
    <property type="entry name" value="SORBITOL DEHYDROGENASE"/>
    <property type="match status" value="1"/>
</dbReference>
<evidence type="ECO:0000259" key="6">
    <source>
        <dbReference type="Pfam" id="PF00107"/>
    </source>
</evidence>
<accession>A0A8J3Q2H9</accession>
<protein>
    <submittedName>
        <fullName evidence="8">Sorbitol dehydrogenase</fullName>
    </submittedName>
</protein>